<name>A0A0E0PHG4_ORYRU</name>
<dbReference type="AlphaFoldDB" id="A0A0E0PHG4"/>
<evidence type="ECO:0000313" key="2">
    <source>
        <dbReference type="Proteomes" id="UP000008022"/>
    </source>
</evidence>
<dbReference type="HOGENOM" id="CLU_2041875_0_0_1"/>
<accession>A0A0E0PHG4</accession>
<sequence>MISWPPCMNRATSVGRISHPSRHYDDVSNTNEYGYNMNLIEVDMMRVAQEHRCLIAEPILLVYFKEVMAQGFVFLCYQSRFVNGQFCTASCVNPLIHSLQLLSSCKRFSGDSFEGASPPGL</sequence>
<reference evidence="1" key="2">
    <citation type="submission" date="2015-06" db="UniProtKB">
        <authorList>
            <consortium name="EnsemblPlants"/>
        </authorList>
    </citation>
    <scope>IDENTIFICATION</scope>
</reference>
<dbReference type="EnsemblPlants" id="ORUFI05G03270.2">
    <property type="protein sequence ID" value="ORUFI05G03270.2"/>
    <property type="gene ID" value="ORUFI05G03270"/>
</dbReference>
<protein>
    <submittedName>
        <fullName evidence="1">Uncharacterized protein</fullName>
    </submittedName>
</protein>
<dbReference type="Gramene" id="ORUFI05G03270.2">
    <property type="protein sequence ID" value="ORUFI05G03270.2"/>
    <property type="gene ID" value="ORUFI05G03270"/>
</dbReference>
<keyword evidence="2" id="KW-1185">Reference proteome</keyword>
<evidence type="ECO:0000313" key="1">
    <source>
        <dbReference type="EnsemblPlants" id="ORUFI05G03270.2"/>
    </source>
</evidence>
<dbReference type="Proteomes" id="UP000008022">
    <property type="component" value="Unassembled WGS sequence"/>
</dbReference>
<organism evidence="1 2">
    <name type="scientific">Oryza rufipogon</name>
    <name type="common">Brownbeard rice</name>
    <name type="synonym">Asian wild rice</name>
    <dbReference type="NCBI Taxonomy" id="4529"/>
    <lineage>
        <taxon>Eukaryota</taxon>
        <taxon>Viridiplantae</taxon>
        <taxon>Streptophyta</taxon>
        <taxon>Embryophyta</taxon>
        <taxon>Tracheophyta</taxon>
        <taxon>Spermatophyta</taxon>
        <taxon>Magnoliopsida</taxon>
        <taxon>Liliopsida</taxon>
        <taxon>Poales</taxon>
        <taxon>Poaceae</taxon>
        <taxon>BOP clade</taxon>
        <taxon>Oryzoideae</taxon>
        <taxon>Oryzeae</taxon>
        <taxon>Oryzinae</taxon>
        <taxon>Oryza</taxon>
    </lineage>
</organism>
<reference evidence="2" key="1">
    <citation type="submission" date="2013-06" db="EMBL/GenBank/DDBJ databases">
        <authorList>
            <person name="Zhao Q."/>
        </authorList>
    </citation>
    <scope>NUCLEOTIDE SEQUENCE</scope>
    <source>
        <strain evidence="2">cv. W1943</strain>
    </source>
</reference>
<proteinExistence type="predicted"/>